<keyword evidence="3" id="KW-1185">Reference proteome</keyword>
<dbReference type="AlphaFoldDB" id="A0A081BUB4"/>
<dbReference type="eggNOG" id="COG1237">
    <property type="taxonomic scope" value="Bacteria"/>
</dbReference>
<dbReference type="PROSITE" id="PS50206">
    <property type="entry name" value="RHODANESE_3"/>
    <property type="match status" value="1"/>
</dbReference>
<dbReference type="SUPFAM" id="SSF56281">
    <property type="entry name" value="Metallo-hydrolase/oxidoreductase"/>
    <property type="match status" value="1"/>
</dbReference>
<dbReference type="Pfam" id="PF00753">
    <property type="entry name" value="Lactamase_B"/>
    <property type="match status" value="1"/>
</dbReference>
<accession>A0A081BUB4</accession>
<protein>
    <recommendedName>
        <fullName evidence="1">Rhodanese domain-containing protein</fullName>
    </recommendedName>
</protein>
<dbReference type="CDD" id="cd07713">
    <property type="entry name" value="DHPS-like_MBL-fold"/>
    <property type="match status" value="1"/>
</dbReference>
<dbReference type="GO" id="GO:0016740">
    <property type="term" value="F:transferase activity"/>
    <property type="evidence" value="ECO:0007669"/>
    <property type="project" value="TreeGrafter"/>
</dbReference>
<dbReference type="Gene3D" id="3.60.15.10">
    <property type="entry name" value="Ribonuclease Z/Hydroxyacylglutathione hydrolase-like"/>
    <property type="match status" value="1"/>
</dbReference>
<feature type="domain" description="Rhodanese" evidence="1">
    <location>
        <begin position="161"/>
        <end position="233"/>
    </location>
</feature>
<dbReference type="PANTHER" id="PTHR13754:SF13">
    <property type="entry name" value="METALLO-BETA-LACTAMASE SUPERFAMILY PROTEIN (AFU_ORTHOLOGUE AFUA_3G07630)"/>
    <property type="match status" value="1"/>
</dbReference>
<evidence type="ECO:0000259" key="1">
    <source>
        <dbReference type="PROSITE" id="PS50206"/>
    </source>
</evidence>
<proteinExistence type="predicted"/>
<dbReference type="EMBL" id="DF820464">
    <property type="protein sequence ID" value="GAK55919.1"/>
    <property type="molecule type" value="Genomic_DNA"/>
</dbReference>
<organism evidence="2">
    <name type="scientific">Vecturithrix granuli</name>
    <dbReference type="NCBI Taxonomy" id="1499967"/>
    <lineage>
        <taxon>Bacteria</taxon>
        <taxon>Candidatus Moduliflexota</taxon>
        <taxon>Candidatus Vecturitrichia</taxon>
        <taxon>Candidatus Vecturitrichales</taxon>
        <taxon>Candidatus Vecturitrichaceae</taxon>
        <taxon>Candidatus Vecturithrix</taxon>
    </lineage>
</organism>
<gene>
    <name evidence="2" type="ORF">U27_02880</name>
</gene>
<evidence type="ECO:0000313" key="3">
    <source>
        <dbReference type="Proteomes" id="UP000030661"/>
    </source>
</evidence>
<dbReference type="Proteomes" id="UP000030661">
    <property type="component" value="Unassembled WGS sequence"/>
</dbReference>
<sequence>MSTRTVFSVRKNHCLVLWMALTILVSLLAPAVGMAQQSPATQALQHLTMTVLFDHNPGKEGLEARNGFSCLIQGLERTILFDTGGEGVILLSNMQKLGFDPHDIDVVMLSHHHSDHVEGLPDVLKVNPNVTVYLLNSFLPGFKDKVKSYGTDVIEIQDSLKICDHAYSSGELGEWIKEQALILQTDKGVIVITGCAHPGIVSIVQNAKELLHDDVLLVMGGFHLSSESRTTVEQIVSDFQQLGVRYVGPCHCSGDTARQLFKEAYHSNFIPVASAQPSHWRICPEQAFWKKRGIETGTDVRGFVPVSKMKLREWYLSKNCRRSNSCLFLIPGVSREFIRAYARPA</sequence>
<dbReference type="STRING" id="1499967.U27_02880"/>
<dbReference type="InterPro" id="IPR001763">
    <property type="entry name" value="Rhodanese-like_dom"/>
</dbReference>
<dbReference type="InterPro" id="IPR052926">
    <property type="entry name" value="Metallo-beta-lactamase_dom"/>
</dbReference>
<name>A0A081BUB4_VECG1</name>
<dbReference type="InterPro" id="IPR001279">
    <property type="entry name" value="Metallo-B-lactamas"/>
</dbReference>
<dbReference type="SMART" id="SM00849">
    <property type="entry name" value="Lactamase_B"/>
    <property type="match status" value="1"/>
</dbReference>
<dbReference type="InterPro" id="IPR036866">
    <property type="entry name" value="RibonucZ/Hydroxyglut_hydro"/>
</dbReference>
<reference evidence="2" key="1">
    <citation type="journal article" date="2015" name="PeerJ">
        <title>First genomic representation of candidate bacterial phylum KSB3 points to enhanced environmental sensing as a trigger of wastewater bulking.</title>
        <authorList>
            <person name="Sekiguchi Y."/>
            <person name="Ohashi A."/>
            <person name="Parks D.H."/>
            <person name="Yamauchi T."/>
            <person name="Tyson G.W."/>
            <person name="Hugenholtz P."/>
        </authorList>
    </citation>
    <scope>NUCLEOTIDE SEQUENCE [LARGE SCALE GENOMIC DNA]</scope>
</reference>
<evidence type="ECO:0000313" key="2">
    <source>
        <dbReference type="EMBL" id="GAK55919.1"/>
    </source>
</evidence>
<dbReference type="HOGENOM" id="CLU_036012_1_0_0"/>
<dbReference type="InterPro" id="IPR041712">
    <property type="entry name" value="DHPS-like_MBL-fold"/>
</dbReference>
<dbReference type="PANTHER" id="PTHR13754">
    <property type="entry name" value="METALLO-BETA-LACTAMASE SUPERFAMILY PROTEIN"/>
    <property type="match status" value="1"/>
</dbReference>